<protein>
    <submittedName>
        <fullName evidence="1">Uncharacterized protein</fullName>
    </submittedName>
</protein>
<evidence type="ECO:0000313" key="2">
    <source>
        <dbReference type="Proteomes" id="UP000314294"/>
    </source>
</evidence>
<keyword evidence="2" id="KW-1185">Reference proteome</keyword>
<organism evidence="1 2">
    <name type="scientific">Liparis tanakae</name>
    <name type="common">Tanaka's snailfish</name>
    <dbReference type="NCBI Taxonomy" id="230148"/>
    <lineage>
        <taxon>Eukaryota</taxon>
        <taxon>Metazoa</taxon>
        <taxon>Chordata</taxon>
        <taxon>Craniata</taxon>
        <taxon>Vertebrata</taxon>
        <taxon>Euteleostomi</taxon>
        <taxon>Actinopterygii</taxon>
        <taxon>Neopterygii</taxon>
        <taxon>Teleostei</taxon>
        <taxon>Neoteleostei</taxon>
        <taxon>Acanthomorphata</taxon>
        <taxon>Eupercaria</taxon>
        <taxon>Perciformes</taxon>
        <taxon>Cottioidei</taxon>
        <taxon>Cottales</taxon>
        <taxon>Liparidae</taxon>
        <taxon>Liparis</taxon>
    </lineage>
</organism>
<comment type="caution">
    <text evidence="1">The sequence shown here is derived from an EMBL/GenBank/DDBJ whole genome shotgun (WGS) entry which is preliminary data.</text>
</comment>
<gene>
    <name evidence="1" type="ORF">EYF80_050468</name>
</gene>
<evidence type="ECO:0000313" key="1">
    <source>
        <dbReference type="EMBL" id="TNN39370.1"/>
    </source>
</evidence>
<accession>A0A4Z2FEP6</accession>
<dbReference type="AlphaFoldDB" id="A0A4Z2FEP6"/>
<name>A0A4Z2FEP6_9TELE</name>
<dbReference type="EMBL" id="SRLO01001286">
    <property type="protein sequence ID" value="TNN39370.1"/>
    <property type="molecule type" value="Genomic_DNA"/>
</dbReference>
<dbReference type="Proteomes" id="UP000314294">
    <property type="component" value="Unassembled WGS sequence"/>
</dbReference>
<sequence>MAAPSLTIRSATASSTRPSLVRWAFRRSTRGFPSQSNTSFNVRRALPGLLAPVAIRLHRAPAVPSTLPVNA</sequence>
<reference evidence="1 2" key="1">
    <citation type="submission" date="2019-03" db="EMBL/GenBank/DDBJ databases">
        <title>First draft genome of Liparis tanakae, snailfish: a comprehensive survey of snailfish specific genes.</title>
        <authorList>
            <person name="Kim W."/>
            <person name="Song I."/>
            <person name="Jeong J.-H."/>
            <person name="Kim D."/>
            <person name="Kim S."/>
            <person name="Ryu S."/>
            <person name="Song J.Y."/>
            <person name="Lee S.K."/>
        </authorList>
    </citation>
    <scope>NUCLEOTIDE SEQUENCE [LARGE SCALE GENOMIC DNA]</scope>
    <source>
        <tissue evidence="1">Muscle</tissue>
    </source>
</reference>
<proteinExistence type="predicted"/>